<reference evidence="3" key="2">
    <citation type="journal article" date="2017" name="Genome Announc.">
        <title>Draft genome sequence of Paludibacter jiangxiensis NM7(T), a propionate-producing fermentative bacterium.</title>
        <authorList>
            <person name="Qiu Y.-L."/>
            <person name="Tourlousse D.M."/>
            <person name="Matsuura N."/>
            <person name="Ohashi A."/>
            <person name="Sekiguchi Y."/>
        </authorList>
    </citation>
    <scope>NUCLEOTIDE SEQUENCE [LARGE SCALE GENOMIC DNA]</scope>
    <source>
        <strain evidence="3">NM7</strain>
    </source>
</reference>
<dbReference type="InterPro" id="IPR011990">
    <property type="entry name" value="TPR-like_helical_dom_sf"/>
</dbReference>
<reference evidence="3" key="1">
    <citation type="submission" date="2016-04" db="EMBL/GenBank/DDBJ databases">
        <title>Draft genome sequence of Paludibacter jiangxiensis strain NM7.</title>
        <authorList>
            <person name="Qiu Y."/>
            <person name="Matsuura N."/>
            <person name="Ohashi A."/>
            <person name="Tourlousse M.D."/>
            <person name="Sekiguchi Y."/>
        </authorList>
    </citation>
    <scope>NUCLEOTIDE SEQUENCE [LARGE SCALE GENOMIC DNA]</scope>
    <source>
        <strain evidence="3">NM7</strain>
    </source>
</reference>
<evidence type="ECO:0008006" key="4">
    <source>
        <dbReference type="Google" id="ProtNLM"/>
    </source>
</evidence>
<protein>
    <recommendedName>
        <fullName evidence="4">Tetratricopeptide repeat-containing protein</fullName>
    </recommendedName>
</protein>
<name>A0A170YEK7_9BACT</name>
<dbReference type="GO" id="GO:0006355">
    <property type="term" value="P:regulation of DNA-templated transcription"/>
    <property type="evidence" value="ECO:0007669"/>
    <property type="project" value="InterPro"/>
</dbReference>
<dbReference type="SUPFAM" id="SSF48452">
    <property type="entry name" value="TPR-like"/>
    <property type="match status" value="2"/>
</dbReference>
<dbReference type="STRING" id="681398.PJIAN_1331"/>
<feature type="transmembrane region" description="Helical" evidence="1">
    <location>
        <begin position="405"/>
        <end position="425"/>
    </location>
</feature>
<dbReference type="EMBL" id="BDCR01000001">
    <property type="protein sequence ID" value="GAT61748.1"/>
    <property type="molecule type" value="Genomic_DNA"/>
</dbReference>
<dbReference type="Gene3D" id="1.25.40.10">
    <property type="entry name" value="Tetratricopeptide repeat domain"/>
    <property type="match status" value="2"/>
</dbReference>
<dbReference type="Proteomes" id="UP000076586">
    <property type="component" value="Unassembled WGS sequence"/>
</dbReference>
<evidence type="ECO:0000313" key="2">
    <source>
        <dbReference type="EMBL" id="GAT61748.1"/>
    </source>
</evidence>
<dbReference type="GO" id="GO:0003677">
    <property type="term" value="F:DNA binding"/>
    <property type="evidence" value="ECO:0007669"/>
    <property type="project" value="InterPro"/>
</dbReference>
<dbReference type="AlphaFoldDB" id="A0A170YEK7"/>
<evidence type="ECO:0000256" key="1">
    <source>
        <dbReference type="SAM" id="Phobius"/>
    </source>
</evidence>
<keyword evidence="1" id="KW-0472">Membrane</keyword>
<gene>
    <name evidence="2" type="ORF">PJIAN_1331</name>
</gene>
<dbReference type="InterPro" id="IPR016032">
    <property type="entry name" value="Sig_transdc_resp-reg_C-effctor"/>
</dbReference>
<keyword evidence="1" id="KW-1133">Transmembrane helix</keyword>
<accession>A0A170YEK7</accession>
<sequence length="580" mass="66342">MLTKLGLIPLVNELESIILHFSTRNDPLSVKVRRLTTFYYLCHTPTKIMRKYLLFILTLIVFASCKQTPTYDKKLLAAAGSLVEIYPGSALQKLKRLSPTHLSPYDNALYALLTCKALDKCGQLGESDSLIKIASSYFPHVNDYEKSACSFLYQSRCARNREDISARAENLNKAIKFGLASQNNKLTGILYYEKAALYKDQQLPDSVIHYGILAFRTLQKGGDPRSICNSLLATGDGFYKKNNFQEALHYYKMAEHESLKTKGVNLQTTAYHLISRSYYCLHQYDSALLYGRLSLKTKDTFEAEKHLNLGTIFVKKGVIDSAKYYLRQCLHAKNLLSDCYLLLQEAEEKQGNIKAAIQYSSFIEAAKDSDYQRSLVSSSILMKKKYNSEKAQVENKRLLIHNQQFTILSILSILLCFVISTFVLIEKNRKRKLELQNEAAQNVIYQQQLQLQSEQIKKIEILQKMIQLKHIPESNLTQIGAQYLKLFGEDSNLIPADIDAMTEVIDNAFNGLSKRIKELYPHFTPREVQVCCCLRAGFDHGAILTIFDIKSETYYRYRSNIRKKMNAGQDDKIEQILSEI</sequence>
<dbReference type="SUPFAM" id="SSF46894">
    <property type="entry name" value="C-terminal effector domain of the bipartite response regulators"/>
    <property type="match status" value="1"/>
</dbReference>
<organism evidence="2 3">
    <name type="scientific">Paludibacter jiangxiensis</name>
    <dbReference type="NCBI Taxonomy" id="681398"/>
    <lineage>
        <taxon>Bacteria</taxon>
        <taxon>Pseudomonadati</taxon>
        <taxon>Bacteroidota</taxon>
        <taxon>Bacteroidia</taxon>
        <taxon>Bacteroidales</taxon>
        <taxon>Paludibacteraceae</taxon>
        <taxon>Paludibacter</taxon>
    </lineage>
</organism>
<proteinExistence type="predicted"/>
<keyword evidence="1" id="KW-0812">Transmembrane</keyword>
<comment type="caution">
    <text evidence="2">The sequence shown here is derived from an EMBL/GenBank/DDBJ whole genome shotgun (WGS) entry which is preliminary data.</text>
</comment>
<evidence type="ECO:0000313" key="3">
    <source>
        <dbReference type="Proteomes" id="UP000076586"/>
    </source>
</evidence>
<keyword evidence="3" id="KW-1185">Reference proteome</keyword>